<dbReference type="EnsemblPlants" id="Pp3c7_25230V3.1">
    <property type="protein sequence ID" value="PAC:32926427.CDS.1"/>
    <property type="gene ID" value="Pp3c7_25230"/>
</dbReference>
<dbReference type="Proteomes" id="UP000006727">
    <property type="component" value="Chromosome 7"/>
</dbReference>
<evidence type="ECO:0000313" key="3">
    <source>
        <dbReference type="EnsemblPlants" id="PAC:32926427.CDS.1"/>
    </source>
</evidence>
<reference evidence="2 4" key="2">
    <citation type="journal article" date="2018" name="Plant J.">
        <title>The Physcomitrella patens chromosome-scale assembly reveals moss genome structure and evolution.</title>
        <authorList>
            <person name="Lang D."/>
            <person name="Ullrich K.K."/>
            <person name="Murat F."/>
            <person name="Fuchs J."/>
            <person name="Jenkins J."/>
            <person name="Haas F.B."/>
            <person name="Piednoel M."/>
            <person name="Gundlach H."/>
            <person name="Van Bel M."/>
            <person name="Meyberg R."/>
            <person name="Vives C."/>
            <person name="Morata J."/>
            <person name="Symeonidi A."/>
            <person name="Hiss M."/>
            <person name="Muchero W."/>
            <person name="Kamisugi Y."/>
            <person name="Saleh O."/>
            <person name="Blanc G."/>
            <person name="Decker E.L."/>
            <person name="van Gessel N."/>
            <person name="Grimwood J."/>
            <person name="Hayes R.D."/>
            <person name="Graham S.W."/>
            <person name="Gunter L.E."/>
            <person name="McDaniel S.F."/>
            <person name="Hoernstein S.N.W."/>
            <person name="Larsson A."/>
            <person name="Li F.W."/>
            <person name="Perroud P.F."/>
            <person name="Phillips J."/>
            <person name="Ranjan P."/>
            <person name="Rokshar D.S."/>
            <person name="Rothfels C.J."/>
            <person name="Schneider L."/>
            <person name="Shu S."/>
            <person name="Stevenson D.W."/>
            <person name="Thummler F."/>
            <person name="Tillich M."/>
            <person name="Villarreal Aguilar J.C."/>
            <person name="Widiez T."/>
            <person name="Wong G.K."/>
            <person name="Wymore A."/>
            <person name="Zhang Y."/>
            <person name="Zimmer A.D."/>
            <person name="Quatrano R.S."/>
            <person name="Mayer K.F.X."/>
            <person name="Goodstein D."/>
            <person name="Casacuberta J.M."/>
            <person name="Vandepoele K."/>
            <person name="Reski R."/>
            <person name="Cuming A.C."/>
            <person name="Tuskan G.A."/>
            <person name="Maumus F."/>
            <person name="Salse J."/>
            <person name="Schmutz J."/>
            <person name="Rensing S.A."/>
        </authorList>
    </citation>
    <scope>NUCLEOTIDE SEQUENCE [LARGE SCALE GENOMIC DNA]</scope>
    <source>
        <strain evidence="3 4">cv. Gransden 2004</strain>
    </source>
</reference>
<reference evidence="3" key="3">
    <citation type="submission" date="2020-12" db="UniProtKB">
        <authorList>
            <consortium name="EnsemblPlants"/>
        </authorList>
    </citation>
    <scope>IDENTIFICATION</scope>
</reference>
<name>A0A2K1KD35_PHYPA</name>
<keyword evidence="4" id="KW-1185">Reference proteome</keyword>
<organism evidence="2">
    <name type="scientific">Physcomitrium patens</name>
    <name type="common">Spreading-leaved earth moss</name>
    <name type="synonym">Physcomitrella patens</name>
    <dbReference type="NCBI Taxonomy" id="3218"/>
    <lineage>
        <taxon>Eukaryota</taxon>
        <taxon>Viridiplantae</taxon>
        <taxon>Streptophyta</taxon>
        <taxon>Embryophyta</taxon>
        <taxon>Bryophyta</taxon>
        <taxon>Bryophytina</taxon>
        <taxon>Bryopsida</taxon>
        <taxon>Funariidae</taxon>
        <taxon>Funariales</taxon>
        <taxon>Funariaceae</taxon>
        <taxon>Physcomitrium</taxon>
    </lineage>
</organism>
<proteinExistence type="predicted"/>
<dbReference type="EMBL" id="ABEU02000007">
    <property type="protein sequence ID" value="PNR51659.1"/>
    <property type="molecule type" value="Genomic_DNA"/>
</dbReference>
<evidence type="ECO:0000313" key="2">
    <source>
        <dbReference type="EMBL" id="PNR51659.1"/>
    </source>
</evidence>
<evidence type="ECO:0000313" key="4">
    <source>
        <dbReference type="Proteomes" id="UP000006727"/>
    </source>
</evidence>
<gene>
    <name evidence="2" type="ORF">PHYPA_010847</name>
</gene>
<accession>A0A2K1KD35</accession>
<reference evidence="2 4" key="1">
    <citation type="journal article" date="2008" name="Science">
        <title>The Physcomitrella genome reveals evolutionary insights into the conquest of land by plants.</title>
        <authorList>
            <person name="Rensing S."/>
            <person name="Lang D."/>
            <person name="Zimmer A."/>
            <person name="Terry A."/>
            <person name="Salamov A."/>
            <person name="Shapiro H."/>
            <person name="Nishiyama T."/>
            <person name="Perroud P.-F."/>
            <person name="Lindquist E."/>
            <person name="Kamisugi Y."/>
            <person name="Tanahashi T."/>
            <person name="Sakakibara K."/>
            <person name="Fujita T."/>
            <person name="Oishi K."/>
            <person name="Shin-I T."/>
            <person name="Kuroki Y."/>
            <person name="Toyoda A."/>
            <person name="Suzuki Y."/>
            <person name="Hashimoto A."/>
            <person name="Yamaguchi K."/>
            <person name="Sugano A."/>
            <person name="Kohara Y."/>
            <person name="Fujiyama A."/>
            <person name="Anterola A."/>
            <person name="Aoki S."/>
            <person name="Ashton N."/>
            <person name="Barbazuk W.B."/>
            <person name="Barker E."/>
            <person name="Bennetzen J."/>
            <person name="Bezanilla M."/>
            <person name="Blankenship R."/>
            <person name="Cho S.H."/>
            <person name="Dutcher S."/>
            <person name="Estelle M."/>
            <person name="Fawcett J.A."/>
            <person name="Gundlach H."/>
            <person name="Hanada K."/>
            <person name="Heyl A."/>
            <person name="Hicks K.A."/>
            <person name="Hugh J."/>
            <person name="Lohr M."/>
            <person name="Mayer K."/>
            <person name="Melkozernov A."/>
            <person name="Murata T."/>
            <person name="Nelson D."/>
            <person name="Pils B."/>
            <person name="Prigge M."/>
            <person name="Reiss B."/>
            <person name="Renner T."/>
            <person name="Rombauts S."/>
            <person name="Rushton P."/>
            <person name="Sanderfoot A."/>
            <person name="Schween G."/>
            <person name="Shiu S.-H."/>
            <person name="Stueber K."/>
            <person name="Theodoulou F.L."/>
            <person name="Tu H."/>
            <person name="Van de Peer Y."/>
            <person name="Verrier P.J."/>
            <person name="Waters E."/>
            <person name="Wood A."/>
            <person name="Yang L."/>
            <person name="Cove D."/>
            <person name="Cuming A."/>
            <person name="Hasebe M."/>
            <person name="Lucas S."/>
            <person name="Mishler D.B."/>
            <person name="Reski R."/>
            <person name="Grigoriev I."/>
            <person name="Quatrano R.S."/>
            <person name="Boore J.L."/>
        </authorList>
    </citation>
    <scope>NUCLEOTIDE SEQUENCE [LARGE SCALE GENOMIC DNA]</scope>
    <source>
        <strain evidence="3 4">cv. Gransden 2004</strain>
    </source>
</reference>
<protein>
    <submittedName>
        <fullName evidence="2 3">Uncharacterized protein</fullName>
    </submittedName>
</protein>
<dbReference type="Gramene" id="Pp3c7_25230V3.1">
    <property type="protein sequence ID" value="PAC:32926427.CDS.1"/>
    <property type="gene ID" value="Pp3c7_25230"/>
</dbReference>
<feature type="region of interest" description="Disordered" evidence="1">
    <location>
        <begin position="1"/>
        <end position="42"/>
    </location>
</feature>
<evidence type="ECO:0000256" key="1">
    <source>
        <dbReference type="SAM" id="MobiDB-lite"/>
    </source>
</evidence>
<dbReference type="AlphaFoldDB" id="A0A2K1KD35"/>
<sequence length="94" mass="10432">MMKPERNYGTHMGSLTMRGGCHGGQMTTALREGGWRTRGSQLPESAEITNKLKDHKGTRFVQRIKQLKVMESGGFCQSGDNLSHSKVILLLSKL</sequence>
<dbReference type="InParanoid" id="A0A2K1KD35"/>